<organism evidence="2 3">
    <name type="scientific">Ancylobacter novellus</name>
    <name type="common">Thiobacillus novellus</name>
    <dbReference type="NCBI Taxonomy" id="921"/>
    <lineage>
        <taxon>Bacteria</taxon>
        <taxon>Pseudomonadati</taxon>
        <taxon>Pseudomonadota</taxon>
        <taxon>Alphaproteobacteria</taxon>
        <taxon>Hyphomicrobiales</taxon>
        <taxon>Xanthobacteraceae</taxon>
        <taxon>Ancylobacter</taxon>
    </lineage>
</organism>
<name>A0A2W5KPQ5_ANCNO</name>
<feature type="signal peptide" evidence="1">
    <location>
        <begin position="1"/>
        <end position="26"/>
    </location>
</feature>
<dbReference type="AlphaFoldDB" id="A0A2W5KPQ5"/>
<evidence type="ECO:0000256" key="1">
    <source>
        <dbReference type="SAM" id="SignalP"/>
    </source>
</evidence>
<protein>
    <submittedName>
        <fullName evidence="2">Uncharacterized protein</fullName>
    </submittedName>
</protein>
<keyword evidence="1" id="KW-0732">Signal</keyword>
<dbReference type="Proteomes" id="UP000249577">
    <property type="component" value="Unassembled WGS sequence"/>
</dbReference>
<proteinExistence type="predicted"/>
<dbReference type="EMBL" id="QFPN01000001">
    <property type="protein sequence ID" value="PZQ19011.1"/>
    <property type="molecule type" value="Genomic_DNA"/>
</dbReference>
<evidence type="ECO:0000313" key="2">
    <source>
        <dbReference type="EMBL" id="PZQ19011.1"/>
    </source>
</evidence>
<gene>
    <name evidence="2" type="ORF">DI565_01020</name>
</gene>
<accession>A0A2W5KPQ5</accession>
<comment type="caution">
    <text evidence="2">The sequence shown here is derived from an EMBL/GenBank/DDBJ whole genome shotgun (WGS) entry which is preliminary data.</text>
</comment>
<reference evidence="2 3" key="1">
    <citation type="submission" date="2017-08" db="EMBL/GenBank/DDBJ databases">
        <title>Infants hospitalized years apart are colonized by the same room-sourced microbial strains.</title>
        <authorList>
            <person name="Brooks B."/>
            <person name="Olm M.R."/>
            <person name="Firek B.A."/>
            <person name="Baker R."/>
            <person name="Thomas B.C."/>
            <person name="Morowitz M.J."/>
            <person name="Banfield J.F."/>
        </authorList>
    </citation>
    <scope>NUCLEOTIDE SEQUENCE [LARGE SCALE GENOMIC DNA]</scope>
    <source>
        <strain evidence="2">S2_005_003_R2_43</strain>
    </source>
</reference>
<evidence type="ECO:0000313" key="3">
    <source>
        <dbReference type="Proteomes" id="UP000249577"/>
    </source>
</evidence>
<sequence length="123" mass="14458">MKKTFLYALVGAFALAGLTETMPAQATETGQAAPRSLEQIRDAVRADALTALRLGDTQAVAHQRWHRRRVVRRHYAPRRRYVRRNVIRSRPLARIHRRGAWCGKWVGRRCYYTPRVLRPFRHR</sequence>
<feature type="chain" id="PRO_5016114916" evidence="1">
    <location>
        <begin position="27"/>
        <end position="123"/>
    </location>
</feature>